<sequence length="224" mass="24442">MNLVRPVRCAIAFALALGAVNAVAARDDDYQRLLDRFNTLATDPVLGTRASVAMDRARLALAHLKEARRGEREHWIYMTERRIDSARASAEAESLDEQRTALQRENDRLQLAIARRDAEQARAELERQRLQAQIRAEEAESARRDAEAARAEGAQATQAAESARAEAEQAKRMAAAQAKAAALAKKEAQLEAALSGDKAKAENPAKDKPKAKPKAKPSAPAKSD</sequence>
<feature type="compositionally biased region" description="Basic and acidic residues" evidence="1">
    <location>
        <begin position="136"/>
        <end position="150"/>
    </location>
</feature>
<organism evidence="3 4">
    <name type="scientific">Dokdonella fugitiva</name>
    <dbReference type="NCBI Taxonomy" id="328517"/>
    <lineage>
        <taxon>Bacteria</taxon>
        <taxon>Pseudomonadati</taxon>
        <taxon>Pseudomonadota</taxon>
        <taxon>Gammaproteobacteria</taxon>
        <taxon>Lysobacterales</taxon>
        <taxon>Rhodanobacteraceae</taxon>
        <taxon>Dokdonella</taxon>
    </lineage>
</organism>
<proteinExistence type="predicted"/>
<feature type="chain" id="PRO_5032394675" evidence="2">
    <location>
        <begin position="25"/>
        <end position="224"/>
    </location>
</feature>
<reference evidence="3 4" key="1">
    <citation type="submission" date="2020-07" db="EMBL/GenBank/DDBJ databases">
        <title>Genomic Encyclopedia of Type Strains, Phase IV (KMG-V): Genome sequencing to study the core and pangenomes of soil and plant-associated prokaryotes.</title>
        <authorList>
            <person name="Whitman W."/>
        </authorList>
    </citation>
    <scope>NUCLEOTIDE SEQUENCE [LARGE SCALE GENOMIC DNA]</scope>
    <source>
        <strain evidence="3 4">RH2WT43</strain>
    </source>
</reference>
<comment type="caution">
    <text evidence="3">The sequence shown here is derived from an EMBL/GenBank/DDBJ whole genome shotgun (WGS) entry which is preliminary data.</text>
</comment>
<name>A0A839EVA8_9GAMM</name>
<accession>A0A839EVA8</accession>
<evidence type="ECO:0000256" key="2">
    <source>
        <dbReference type="SAM" id="SignalP"/>
    </source>
</evidence>
<keyword evidence="2" id="KW-0732">Signal</keyword>
<gene>
    <name evidence="3" type="ORF">FHW12_002740</name>
</gene>
<feature type="signal peptide" evidence="2">
    <location>
        <begin position="1"/>
        <end position="24"/>
    </location>
</feature>
<evidence type="ECO:0000313" key="3">
    <source>
        <dbReference type="EMBL" id="MBA8888507.1"/>
    </source>
</evidence>
<feature type="compositionally biased region" description="Low complexity" evidence="1">
    <location>
        <begin position="151"/>
        <end position="162"/>
    </location>
</feature>
<feature type="compositionally biased region" description="Basic and acidic residues" evidence="1">
    <location>
        <begin position="197"/>
        <end position="210"/>
    </location>
</feature>
<protein>
    <submittedName>
        <fullName evidence="3">Membrane protein involved in colicin uptake</fullName>
    </submittedName>
</protein>
<dbReference type="AlphaFoldDB" id="A0A839EVA8"/>
<feature type="region of interest" description="Disordered" evidence="1">
    <location>
        <begin position="136"/>
        <end position="224"/>
    </location>
</feature>
<evidence type="ECO:0000256" key="1">
    <source>
        <dbReference type="SAM" id="MobiDB-lite"/>
    </source>
</evidence>
<dbReference type="EMBL" id="JACGXL010000004">
    <property type="protein sequence ID" value="MBA8888507.1"/>
    <property type="molecule type" value="Genomic_DNA"/>
</dbReference>
<keyword evidence="4" id="KW-1185">Reference proteome</keyword>
<evidence type="ECO:0000313" key="4">
    <source>
        <dbReference type="Proteomes" id="UP000550401"/>
    </source>
</evidence>
<feature type="compositionally biased region" description="Low complexity" evidence="1">
    <location>
        <begin position="172"/>
        <end position="183"/>
    </location>
</feature>
<dbReference type="RefSeq" id="WP_182531553.1">
    <property type="nucleotide sequence ID" value="NZ_JACGXL010000004.1"/>
</dbReference>
<dbReference type="Proteomes" id="UP000550401">
    <property type="component" value="Unassembled WGS sequence"/>
</dbReference>